<feature type="transmembrane region" description="Helical" evidence="7">
    <location>
        <begin position="180"/>
        <end position="197"/>
    </location>
</feature>
<evidence type="ECO:0000313" key="11">
    <source>
        <dbReference type="Proteomes" id="UP001595836"/>
    </source>
</evidence>
<evidence type="ECO:0000259" key="9">
    <source>
        <dbReference type="PROSITE" id="PS50928"/>
    </source>
</evidence>
<evidence type="ECO:0000313" key="10">
    <source>
        <dbReference type="EMBL" id="MFC4754457.1"/>
    </source>
</evidence>
<dbReference type="EMBL" id="JBHSHP010000018">
    <property type="protein sequence ID" value="MFC4754457.1"/>
    <property type="molecule type" value="Genomic_DNA"/>
</dbReference>
<dbReference type="InterPro" id="IPR000515">
    <property type="entry name" value="MetI-like"/>
</dbReference>
<dbReference type="Pfam" id="PF00528">
    <property type="entry name" value="BPD_transp_1"/>
    <property type="match status" value="1"/>
</dbReference>
<dbReference type="Proteomes" id="UP001595836">
    <property type="component" value="Unassembled WGS sequence"/>
</dbReference>
<keyword evidence="6 7" id="KW-0472">Membrane</keyword>
<keyword evidence="2 7" id="KW-0813">Transport</keyword>
<dbReference type="PROSITE" id="PS50928">
    <property type="entry name" value="ABC_TM1"/>
    <property type="match status" value="1"/>
</dbReference>
<feature type="transmembrane region" description="Helical" evidence="7">
    <location>
        <begin position="52"/>
        <end position="73"/>
    </location>
</feature>
<comment type="caution">
    <text evidence="10">The sequence shown here is derived from an EMBL/GenBank/DDBJ whole genome shotgun (WGS) entry which is preliminary data.</text>
</comment>
<accession>A0ABV9PMZ0</accession>
<evidence type="ECO:0000256" key="8">
    <source>
        <dbReference type="SAM" id="MobiDB-lite"/>
    </source>
</evidence>
<comment type="similarity">
    <text evidence="7">Belongs to the binding-protein-dependent transport system permease family.</text>
</comment>
<keyword evidence="4 7" id="KW-0812">Transmembrane</keyword>
<dbReference type="Gene3D" id="1.10.3720.10">
    <property type="entry name" value="MetI-like"/>
    <property type="match status" value="1"/>
</dbReference>
<evidence type="ECO:0000256" key="2">
    <source>
        <dbReference type="ARBA" id="ARBA00022448"/>
    </source>
</evidence>
<dbReference type="InterPro" id="IPR035906">
    <property type="entry name" value="MetI-like_sf"/>
</dbReference>
<feature type="transmembrane region" description="Helical" evidence="7">
    <location>
        <begin position="116"/>
        <end position="141"/>
    </location>
</feature>
<dbReference type="SUPFAM" id="SSF161098">
    <property type="entry name" value="MetI-like"/>
    <property type="match status" value="1"/>
</dbReference>
<evidence type="ECO:0000256" key="6">
    <source>
        <dbReference type="ARBA" id="ARBA00023136"/>
    </source>
</evidence>
<evidence type="ECO:0000256" key="3">
    <source>
        <dbReference type="ARBA" id="ARBA00022475"/>
    </source>
</evidence>
<name>A0ABV9PMZ0_9ACTN</name>
<evidence type="ECO:0000256" key="5">
    <source>
        <dbReference type="ARBA" id="ARBA00022989"/>
    </source>
</evidence>
<comment type="subcellular location">
    <subcellularLocation>
        <location evidence="1 7">Cell membrane</location>
        <topology evidence="1 7">Multi-pass membrane protein</topology>
    </subcellularLocation>
</comment>
<evidence type="ECO:0000256" key="7">
    <source>
        <dbReference type="RuleBase" id="RU363032"/>
    </source>
</evidence>
<dbReference type="InterPro" id="IPR050366">
    <property type="entry name" value="BP-dependent_transpt_permease"/>
</dbReference>
<evidence type="ECO:0000256" key="1">
    <source>
        <dbReference type="ARBA" id="ARBA00004651"/>
    </source>
</evidence>
<dbReference type="InterPro" id="IPR025966">
    <property type="entry name" value="OppC_N"/>
</dbReference>
<protein>
    <submittedName>
        <fullName evidence="10">ABC transporter permease</fullName>
    </submittedName>
</protein>
<keyword evidence="11" id="KW-1185">Reference proteome</keyword>
<dbReference type="RefSeq" id="WP_344992410.1">
    <property type="nucleotide sequence ID" value="NZ_BAABCD010000019.1"/>
</dbReference>
<reference evidence="11" key="1">
    <citation type="journal article" date="2019" name="Int. J. Syst. Evol. Microbiol.">
        <title>The Global Catalogue of Microorganisms (GCM) 10K type strain sequencing project: providing services to taxonomists for standard genome sequencing and annotation.</title>
        <authorList>
            <consortium name="The Broad Institute Genomics Platform"/>
            <consortium name="The Broad Institute Genome Sequencing Center for Infectious Disease"/>
            <person name="Wu L."/>
            <person name="Ma J."/>
        </authorList>
    </citation>
    <scope>NUCLEOTIDE SEQUENCE [LARGE SCALE GENOMIC DNA]</scope>
    <source>
        <strain evidence="11">JCM 11882</strain>
    </source>
</reference>
<feature type="region of interest" description="Disordered" evidence="8">
    <location>
        <begin position="1"/>
        <end position="32"/>
    </location>
</feature>
<feature type="transmembrane region" description="Helical" evidence="7">
    <location>
        <begin position="235"/>
        <end position="261"/>
    </location>
</feature>
<feature type="transmembrane region" description="Helical" evidence="7">
    <location>
        <begin position="281"/>
        <end position="304"/>
    </location>
</feature>
<dbReference type="PANTHER" id="PTHR43386:SF25">
    <property type="entry name" value="PEPTIDE ABC TRANSPORTER PERMEASE PROTEIN"/>
    <property type="match status" value="1"/>
</dbReference>
<organism evidence="10 11">
    <name type="scientific">Dietzia aurantiaca</name>
    <dbReference type="NCBI Taxonomy" id="983873"/>
    <lineage>
        <taxon>Bacteria</taxon>
        <taxon>Bacillati</taxon>
        <taxon>Actinomycetota</taxon>
        <taxon>Actinomycetes</taxon>
        <taxon>Mycobacteriales</taxon>
        <taxon>Dietziaceae</taxon>
        <taxon>Dietzia</taxon>
    </lineage>
</organism>
<keyword evidence="5 7" id="KW-1133">Transmembrane helix</keyword>
<proteinExistence type="inferred from homology"/>
<evidence type="ECO:0000256" key="4">
    <source>
        <dbReference type="ARBA" id="ARBA00022692"/>
    </source>
</evidence>
<dbReference type="CDD" id="cd06261">
    <property type="entry name" value="TM_PBP2"/>
    <property type="match status" value="1"/>
</dbReference>
<gene>
    <name evidence="10" type="ORF">ACFO7U_06675</name>
</gene>
<keyword evidence="3" id="KW-1003">Cell membrane</keyword>
<dbReference type="Pfam" id="PF12911">
    <property type="entry name" value="OppC_N"/>
    <property type="match status" value="1"/>
</dbReference>
<dbReference type="PANTHER" id="PTHR43386">
    <property type="entry name" value="OLIGOPEPTIDE TRANSPORT SYSTEM PERMEASE PROTEIN APPC"/>
    <property type="match status" value="1"/>
</dbReference>
<feature type="domain" description="ABC transmembrane type-1" evidence="9">
    <location>
        <begin position="114"/>
        <end position="304"/>
    </location>
</feature>
<feature type="transmembrane region" description="Helical" evidence="7">
    <location>
        <begin position="153"/>
        <end position="174"/>
    </location>
</feature>
<sequence length="318" mass="33385">MNTVTGTPPVVDSAGERLPATPPQKSGREPAEAITRPSRVLLALRAFMRDRMAAVAAIVLILTVAVAIFAPILSPYDPTIGDSERRLEGPGTEGHLLGLDGQGRDILSRLIWGTRYSLSVAVFPVLIVLPIALLIGLIAGYLKGRVGATLMRLLDVLFAFPLVLLAIALAAVLGAGFGNVMLAISISLIPYLARVAYTSTIQESSREYVEAARAGGARTPEILFKELLPNVVSPLLVYATTLCGLMVVLAAGLSFLGVGIIPPTPDWGIMTADGASVLLEGHAHVATIPGFAILVVALSFNLLGDGVRDALDPRKQTT</sequence>